<comment type="similarity">
    <text evidence="1">Belongs to the acyl coenzyme A hydrolase family.</text>
</comment>
<evidence type="ECO:0000256" key="2">
    <source>
        <dbReference type="ARBA" id="ARBA00022801"/>
    </source>
</evidence>
<dbReference type="GO" id="GO:0052816">
    <property type="term" value="F:long-chain fatty acyl-CoA hydrolase activity"/>
    <property type="evidence" value="ECO:0007669"/>
    <property type="project" value="TreeGrafter"/>
</dbReference>
<dbReference type="PANTHER" id="PTHR11049:SF5">
    <property type="entry name" value="ACYL-COA THIOESTER HYDROLASE YCIA"/>
    <property type="match status" value="1"/>
</dbReference>
<dbReference type="Proteomes" id="UP000516346">
    <property type="component" value="Chromosome"/>
</dbReference>
<dbReference type="SUPFAM" id="SSF54637">
    <property type="entry name" value="Thioesterase/thiol ester dehydrase-isomerase"/>
    <property type="match status" value="1"/>
</dbReference>
<organism evidence="5 6">
    <name type="scientific">Buchnera aphidicola</name>
    <name type="common">Pentalonia nigronervosa</name>
    <dbReference type="NCBI Taxonomy" id="1309793"/>
    <lineage>
        <taxon>Bacteria</taxon>
        <taxon>Pseudomonadati</taxon>
        <taxon>Pseudomonadota</taxon>
        <taxon>Gammaproteobacteria</taxon>
        <taxon>Enterobacterales</taxon>
        <taxon>Erwiniaceae</taxon>
        <taxon>Buchnera</taxon>
    </lineage>
</organism>
<evidence type="ECO:0000256" key="1">
    <source>
        <dbReference type="ARBA" id="ARBA00010458"/>
    </source>
</evidence>
<dbReference type="GO" id="GO:0005829">
    <property type="term" value="C:cytosol"/>
    <property type="evidence" value="ECO:0007669"/>
    <property type="project" value="TreeGrafter"/>
</dbReference>
<dbReference type="CDD" id="cd03442">
    <property type="entry name" value="BFIT_BACH"/>
    <property type="match status" value="1"/>
</dbReference>
<gene>
    <name evidence="5" type="ORF">ICW73_00660</name>
</gene>
<feature type="domain" description="HotDog ACOT-type" evidence="4">
    <location>
        <begin position="1"/>
        <end position="112"/>
    </location>
</feature>
<dbReference type="Pfam" id="PF03061">
    <property type="entry name" value="4HBT"/>
    <property type="match status" value="1"/>
</dbReference>
<dbReference type="InterPro" id="IPR033120">
    <property type="entry name" value="HOTDOG_ACOT"/>
</dbReference>
<reference evidence="5 6" key="1">
    <citation type="submission" date="2020-09" db="EMBL/GenBank/DDBJ databases">
        <title>Genome sequence of the banana aphid, Pentalonia nigronervosa Coquerel (Hemiptera: Aphididae) and its symbionts.</title>
        <authorList>
            <person name="Mathers T.C."/>
            <person name="Mugford S.T."/>
            <person name="Hogenhout S.A."/>
            <person name="Tripathi L."/>
        </authorList>
    </citation>
    <scope>NUCLEOTIDE SEQUENCE [LARGE SCALE GENOMIC DNA]</scope>
    <source>
        <strain evidence="5">Ba4</strain>
    </source>
</reference>
<evidence type="ECO:0000313" key="6">
    <source>
        <dbReference type="Proteomes" id="UP000516346"/>
    </source>
</evidence>
<dbReference type="PANTHER" id="PTHR11049">
    <property type="entry name" value="ACYL COENZYME A THIOESTER HYDROLASE"/>
    <property type="match status" value="1"/>
</dbReference>
<dbReference type="PROSITE" id="PS51770">
    <property type="entry name" value="HOTDOG_ACOT"/>
    <property type="match status" value="1"/>
</dbReference>
<dbReference type="InterPro" id="IPR029069">
    <property type="entry name" value="HotDog_dom_sf"/>
</dbReference>
<dbReference type="InterPro" id="IPR040170">
    <property type="entry name" value="Cytosol_ACT"/>
</dbReference>
<dbReference type="InterPro" id="IPR006683">
    <property type="entry name" value="Thioestr_dom"/>
</dbReference>
<evidence type="ECO:0000313" key="5">
    <source>
        <dbReference type="EMBL" id="QNS02091.1"/>
    </source>
</evidence>
<sequence>MVLKILTMSENINSNGHIFGGWVTSQIDMGGAILAKEISGEKVVTAQIKKIIFLKSIAVGDLFICYAHSTKIGKSSITIKIEVWIKTLRSKPSGKFYLAAEAIVIYVAVDSTGKPRELLPMSII</sequence>
<evidence type="ECO:0000256" key="3">
    <source>
        <dbReference type="PROSITE-ProRule" id="PRU01106"/>
    </source>
</evidence>
<dbReference type="AlphaFoldDB" id="A0A7H1B036"/>
<dbReference type="GO" id="GO:0006637">
    <property type="term" value="P:acyl-CoA metabolic process"/>
    <property type="evidence" value="ECO:0007669"/>
    <property type="project" value="TreeGrafter"/>
</dbReference>
<protein>
    <submittedName>
        <fullName evidence="5">Acyl-CoA esterase</fullName>
    </submittedName>
</protein>
<keyword evidence="2 3" id="KW-0378">Hydrolase</keyword>
<dbReference type="GO" id="GO:0009062">
    <property type="term" value="P:fatty acid catabolic process"/>
    <property type="evidence" value="ECO:0007669"/>
    <property type="project" value="TreeGrafter"/>
</dbReference>
<evidence type="ECO:0000259" key="4">
    <source>
        <dbReference type="PROSITE" id="PS51770"/>
    </source>
</evidence>
<proteinExistence type="inferred from homology"/>
<dbReference type="Gene3D" id="3.10.129.10">
    <property type="entry name" value="Hotdog Thioesterase"/>
    <property type="match status" value="1"/>
</dbReference>
<name>A0A7H1B036_9GAMM</name>
<accession>A0A7H1B036</accession>
<dbReference type="EMBL" id="CP061275">
    <property type="protein sequence ID" value="QNS02091.1"/>
    <property type="molecule type" value="Genomic_DNA"/>
</dbReference>